<dbReference type="SMART" id="SM00825">
    <property type="entry name" value="PKS_KS"/>
    <property type="match status" value="1"/>
</dbReference>
<dbReference type="PIRSF" id="PIRSF000447">
    <property type="entry name" value="KAS_II"/>
    <property type="match status" value="1"/>
</dbReference>
<dbReference type="RefSeq" id="XP_022458400.1">
    <property type="nucleotide sequence ID" value="XM_022602613.1"/>
</dbReference>
<evidence type="ECO:0000256" key="2">
    <source>
        <dbReference type="ARBA" id="ARBA00022516"/>
    </source>
</evidence>
<keyword evidence="2 9" id="KW-0444">Lipid biosynthesis</keyword>
<evidence type="ECO:0000256" key="10">
    <source>
        <dbReference type="PIRSR" id="PIRSR000447-1"/>
    </source>
</evidence>
<dbReference type="InterPro" id="IPR020841">
    <property type="entry name" value="PKS_Beta-ketoAc_synthase_dom"/>
</dbReference>
<dbReference type="GO" id="GO:0006633">
    <property type="term" value="P:fatty acid biosynthetic process"/>
    <property type="evidence" value="ECO:0007669"/>
    <property type="project" value="UniProtKB-KW"/>
</dbReference>
<dbReference type="Pfam" id="PF00109">
    <property type="entry name" value="ketoacyl-synt"/>
    <property type="match status" value="1"/>
</dbReference>
<dbReference type="PROSITE" id="PS52004">
    <property type="entry name" value="KS3_2"/>
    <property type="match status" value="1"/>
</dbReference>
<evidence type="ECO:0000256" key="8">
    <source>
        <dbReference type="ARBA" id="ARBA00049541"/>
    </source>
</evidence>
<protein>
    <recommendedName>
        <fullName evidence="9">3-oxoacyl-[acyl-carrier-protein] synthase</fullName>
    </recommendedName>
</protein>
<dbReference type="NCBIfam" id="TIGR03150">
    <property type="entry name" value="fabF"/>
    <property type="match status" value="1"/>
</dbReference>
<reference evidence="13" key="2">
    <citation type="submission" date="2014-02" db="EMBL/GenBank/DDBJ databases">
        <title>Complete DNA sequence of /Kuraishia capsulata/ illustrates novel genomic features among budding yeasts (/Saccharomycotina/).</title>
        <authorList>
            <person name="Morales L."/>
            <person name="Noel B."/>
            <person name="Porcel B."/>
            <person name="Marcet-Houben M."/>
            <person name="Hullo M-F."/>
            <person name="Sacerdot C."/>
            <person name="Tekaia F."/>
            <person name="Leh-Louis V."/>
            <person name="Despons L."/>
            <person name="Khanna V."/>
            <person name="Aury J-M."/>
            <person name="Barbe V."/>
            <person name="Couloux A."/>
            <person name="Labadie K."/>
            <person name="Pelletier E."/>
            <person name="Souciet J-L."/>
            <person name="Boekhout T."/>
            <person name="Gabaldon T."/>
            <person name="Wincker P."/>
            <person name="Dujon B."/>
        </authorList>
    </citation>
    <scope>NUCLEOTIDE SEQUENCE</scope>
    <source>
        <strain evidence="13">CBS 1993</strain>
    </source>
</reference>
<dbReference type="SUPFAM" id="SSF53901">
    <property type="entry name" value="Thiolase-like"/>
    <property type="match status" value="2"/>
</dbReference>
<dbReference type="GeneID" id="34519788"/>
<dbReference type="FunFam" id="3.40.47.10:FF:000009">
    <property type="entry name" value="3-oxoacyl-[acyl-carrier-protein] synthase 2"/>
    <property type="match status" value="1"/>
</dbReference>
<dbReference type="NCBIfam" id="NF005589">
    <property type="entry name" value="PRK07314.1"/>
    <property type="match status" value="1"/>
</dbReference>
<dbReference type="Pfam" id="PF02801">
    <property type="entry name" value="Ketoacyl-synt_C"/>
    <property type="match status" value="1"/>
</dbReference>
<dbReference type="InterPro" id="IPR017568">
    <property type="entry name" value="3-oxoacyl-ACP_synth-2"/>
</dbReference>
<organism evidence="13 14">
    <name type="scientific">Kuraishia capsulata CBS 1993</name>
    <dbReference type="NCBI Taxonomy" id="1382522"/>
    <lineage>
        <taxon>Eukaryota</taxon>
        <taxon>Fungi</taxon>
        <taxon>Dikarya</taxon>
        <taxon>Ascomycota</taxon>
        <taxon>Saccharomycotina</taxon>
        <taxon>Pichiomycetes</taxon>
        <taxon>Pichiales</taxon>
        <taxon>Pichiaceae</taxon>
        <taxon>Kuraishia</taxon>
    </lineage>
</organism>
<dbReference type="Gene3D" id="3.40.47.10">
    <property type="match status" value="2"/>
</dbReference>
<dbReference type="InterPro" id="IPR014030">
    <property type="entry name" value="Ketoacyl_synth_N"/>
</dbReference>
<dbReference type="OrthoDB" id="5334845at2759"/>
<gene>
    <name evidence="13" type="ORF">KUCA_T00002366001</name>
</gene>
<dbReference type="PROSITE" id="PS00606">
    <property type="entry name" value="KS3_1"/>
    <property type="match status" value="1"/>
</dbReference>
<proteinExistence type="inferred from homology"/>
<dbReference type="GO" id="GO:0005739">
    <property type="term" value="C:mitochondrion"/>
    <property type="evidence" value="ECO:0007669"/>
    <property type="project" value="TreeGrafter"/>
</dbReference>
<accession>W6MIS2</accession>
<evidence type="ECO:0000256" key="1">
    <source>
        <dbReference type="ARBA" id="ARBA00008467"/>
    </source>
</evidence>
<dbReference type="PANTHER" id="PTHR11712">
    <property type="entry name" value="POLYKETIDE SYNTHASE-RELATED"/>
    <property type="match status" value="1"/>
</dbReference>
<dbReference type="EMBL" id="HG793127">
    <property type="protein sequence ID" value="CDK26394.1"/>
    <property type="molecule type" value="Genomic_DNA"/>
</dbReference>
<keyword evidence="3 9" id="KW-0808">Transferase</keyword>
<dbReference type="AlphaFoldDB" id="W6MIS2"/>
<evidence type="ECO:0000256" key="7">
    <source>
        <dbReference type="ARBA" id="ARBA00023315"/>
    </source>
</evidence>
<evidence type="ECO:0000313" key="13">
    <source>
        <dbReference type="EMBL" id="CDK26394.1"/>
    </source>
</evidence>
<evidence type="ECO:0000313" key="14">
    <source>
        <dbReference type="Proteomes" id="UP000019384"/>
    </source>
</evidence>
<dbReference type="STRING" id="1382522.W6MIS2"/>
<evidence type="ECO:0000256" key="5">
    <source>
        <dbReference type="ARBA" id="ARBA00023098"/>
    </source>
</evidence>
<keyword evidence="6 9" id="KW-0275">Fatty acid biosynthesis</keyword>
<keyword evidence="5" id="KW-0443">Lipid metabolism</keyword>
<evidence type="ECO:0000256" key="11">
    <source>
        <dbReference type="RuleBase" id="RU003694"/>
    </source>
</evidence>
<feature type="active site" description="For beta-ketoacyl synthase activity" evidence="10">
    <location>
        <position position="175"/>
    </location>
</feature>
<evidence type="ECO:0000256" key="6">
    <source>
        <dbReference type="ARBA" id="ARBA00023160"/>
    </source>
</evidence>
<dbReference type="InterPro" id="IPR014031">
    <property type="entry name" value="Ketoacyl_synth_C"/>
</dbReference>
<keyword evidence="14" id="KW-1185">Reference proteome</keyword>
<dbReference type="HOGENOM" id="CLU_000022_69_2_1"/>
<reference evidence="13" key="1">
    <citation type="submission" date="2013-12" db="EMBL/GenBank/DDBJ databases">
        <authorList>
            <person name="Genoscope - CEA"/>
        </authorList>
    </citation>
    <scope>NUCLEOTIDE SEQUENCE</scope>
    <source>
        <strain evidence="13">CBS 1993</strain>
    </source>
</reference>
<keyword evidence="7" id="KW-0012">Acyltransferase</keyword>
<dbReference type="GO" id="GO:0004315">
    <property type="term" value="F:3-oxoacyl-[acyl-carrier-protein] synthase activity"/>
    <property type="evidence" value="ECO:0007669"/>
    <property type="project" value="UniProtKB-EC"/>
</dbReference>
<dbReference type="InterPro" id="IPR018201">
    <property type="entry name" value="Ketoacyl_synth_AS"/>
</dbReference>
<evidence type="ECO:0000256" key="3">
    <source>
        <dbReference type="ARBA" id="ARBA00022679"/>
    </source>
</evidence>
<sequence>MSAKRVVVTGMGMVSPLGVGIQTSWRNLIGSKSGLVSTSTLSNAADYEGIPNRVVGKVPTGDGPGLWNPTNFLESHEVRRLSPFIQYAIAASQEALEDANWFPKSDDDQYNTGVAFGSGIGGVDEFYENSIAFHNKGYRGVKPLFIPKLLVNMAGGNVSIRHGFKGPNHAVSTACATGAHAIGDAARFIKDGYANVMVAGATEAAIHPVSLSGFARAKSLVTSFNDEPERASRPFDAQRNGFILGEGAGCLILEEMNHALSRGAKIYAEVGGYGIVGDAIHITSPDPAGTGATRAMEFAIKQAGLTAEDIDYVNAHATSTVLGDRSENFALKALFGHRGTDVGVSSTKGSIGHLLGGAGAVESIFTILALTNNIMPPTLNLESIGGHPDDNPEDFVFDYVPNVAREKSIRAAISNSFGFGGTMGSLCFKTFEK</sequence>
<evidence type="ECO:0000256" key="4">
    <source>
        <dbReference type="ARBA" id="ARBA00022832"/>
    </source>
</evidence>
<comment type="catalytic activity">
    <reaction evidence="8">
        <text>a fatty acyl-[ACP] + malonyl-[ACP] + H(+) = a 3-oxoacyl-[ACP] + holo-[ACP] + CO2</text>
        <dbReference type="Rhea" id="RHEA:22836"/>
        <dbReference type="Rhea" id="RHEA-COMP:9623"/>
        <dbReference type="Rhea" id="RHEA-COMP:9685"/>
        <dbReference type="Rhea" id="RHEA-COMP:9916"/>
        <dbReference type="Rhea" id="RHEA-COMP:14125"/>
        <dbReference type="ChEBI" id="CHEBI:15378"/>
        <dbReference type="ChEBI" id="CHEBI:16526"/>
        <dbReference type="ChEBI" id="CHEBI:64479"/>
        <dbReference type="ChEBI" id="CHEBI:78449"/>
        <dbReference type="ChEBI" id="CHEBI:78776"/>
        <dbReference type="ChEBI" id="CHEBI:138651"/>
        <dbReference type="EC" id="2.3.1.41"/>
    </reaction>
</comment>
<comment type="similarity">
    <text evidence="1 9 11">Belongs to the thiolase-like superfamily. Beta-ketoacyl-ACP synthases family.</text>
</comment>
<evidence type="ECO:0000259" key="12">
    <source>
        <dbReference type="PROSITE" id="PS52004"/>
    </source>
</evidence>
<evidence type="ECO:0000256" key="9">
    <source>
        <dbReference type="PIRNR" id="PIRNR000447"/>
    </source>
</evidence>
<name>W6MIS2_9ASCO</name>
<dbReference type="Proteomes" id="UP000019384">
    <property type="component" value="Unassembled WGS sequence"/>
</dbReference>
<dbReference type="PANTHER" id="PTHR11712:SF336">
    <property type="entry name" value="3-OXOACYL-[ACYL-CARRIER-PROTEIN] SYNTHASE, MITOCHONDRIAL"/>
    <property type="match status" value="1"/>
</dbReference>
<dbReference type="InterPro" id="IPR016039">
    <property type="entry name" value="Thiolase-like"/>
</dbReference>
<feature type="domain" description="Ketosynthase family 3 (KS3)" evidence="12">
    <location>
        <begin position="3"/>
        <end position="430"/>
    </location>
</feature>
<dbReference type="InterPro" id="IPR000794">
    <property type="entry name" value="Beta-ketoacyl_synthase"/>
</dbReference>
<keyword evidence="4" id="KW-0276">Fatty acid metabolism</keyword>
<dbReference type="CDD" id="cd00834">
    <property type="entry name" value="KAS_I_II"/>
    <property type="match status" value="1"/>
</dbReference>